<accession>A0A938YCT2</accession>
<name>A0A938YCT2_9ACTN</name>
<dbReference type="Gene3D" id="1.20.910.10">
    <property type="entry name" value="Heme oxygenase-like"/>
    <property type="match status" value="1"/>
</dbReference>
<organism evidence="5 6">
    <name type="scientific">Nakamurella leprariae</name>
    <dbReference type="NCBI Taxonomy" id="2803911"/>
    <lineage>
        <taxon>Bacteria</taxon>
        <taxon>Bacillati</taxon>
        <taxon>Actinomycetota</taxon>
        <taxon>Actinomycetes</taxon>
        <taxon>Nakamurellales</taxon>
        <taxon>Nakamurellaceae</taxon>
        <taxon>Nakamurella</taxon>
    </lineage>
</organism>
<gene>
    <name evidence="5" type="ORF">JL106_08040</name>
</gene>
<dbReference type="GO" id="GO:0005829">
    <property type="term" value="C:cytosol"/>
    <property type="evidence" value="ECO:0007669"/>
    <property type="project" value="TreeGrafter"/>
</dbReference>
<evidence type="ECO:0000259" key="4">
    <source>
        <dbReference type="PROSITE" id="PS51516"/>
    </source>
</evidence>
<dbReference type="SUPFAM" id="SSF48613">
    <property type="entry name" value="Heme oxygenase-like"/>
    <property type="match status" value="1"/>
</dbReference>
<sequence>MTSLSALVQPPAPSPSGAARFTDTLWQQATSVRAAIDELEFLQQLGSGTLPVPAFRYYLEQDALYLAGYAKALALLAAAAPDPQAAAFWASSASTAVLVEAGLHEELLAGDRLHETADPAADLARTERAAAEHSPTCLGYVSYLIATAATAPYPVAAAAVLPCYWIYADVSSRLATDAAAVLTTDPDHPYARWVATYDGAEFQASVATARALVDAAAAAATPEQRDRMTEAFLLASRYELLFWDTALHRVPWPV</sequence>
<evidence type="ECO:0000256" key="2">
    <source>
        <dbReference type="ARBA" id="ARBA00023015"/>
    </source>
</evidence>
<comment type="pathway">
    <text evidence="1">Cofactor biosynthesis; thiamine diphosphate biosynthesis.</text>
</comment>
<dbReference type="AlphaFoldDB" id="A0A938YCT2"/>
<dbReference type="PANTHER" id="PTHR43198:SF2">
    <property type="entry name" value="SI:CH1073-67J19.1-RELATED"/>
    <property type="match status" value="1"/>
</dbReference>
<keyword evidence="2" id="KW-0805">Transcription regulation</keyword>
<dbReference type="InterPro" id="IPR050967">
    <property type="entry name" value="Thiamine_Salvage_TenA"/>
</dbReference>
<evidence type="ECO:0000313" key="6">
    <source>
        <dbReference type="Proteomes" id="UP000663792"/>
    </source>
</evidence>
<comment type="caution">
    <text evidence="5">The sequence shown here is derived from an EMBL/GenBank/DDBJ whole genome shotgun (WGS) entry which is preliminary data.</text>
</comment>
<keyword evidence="3" id="KW-0804">Transcription</keyword>
<protein>
    <recommendedName>
        <fullName evidence="4">Sox C-terminal domain-containing protein</fullName>
    </recommendedName>
</protein>
<dbReference type="PANTHER" id="PTHR43198">
    <property type="entry name" value="BIFUNCTIONAL TH2 PROTEIN"/>
    <property type="match status" value="1"/>
</dbReference>
<dbReference type="RefSeq" id="WP_205260182.1">
    <property type="nucleotide sequence ID" value="NZ_JAERWK010000010.1"/>
</dbReference>
<dbReference type="EMBL" id="JAERWK010000010">
    <property type="protein sequence ID" value="MBM9467226.1"/>
    <property type="molecule type" value="Genomic_DNA"/>
</dbReference>
<evidence type="ECO:0000313" key="5">
    <source>
        <dbReference type="EMBL" id="MBM9467226.1"/>
    </source>
</evidence>
<dbReference type="InterPro" id="IPR004305">
    <property type="entry name" value="Thiaminase-2/PQQC"/>
</dbReference>
<evidence type="ECO:0000256" key="1">
    <source>
        <dbReference type="ARBA" id="ARBA00004948"/>
    </source>
</evidence>
<keyword evidence="6" id="KW-1185">Reference proteome</keyword>
<dbReference type="PROSITE" id="PS51516">
    <property type="entry name" value="SOX_C"/>
    <property type="match status" value="1"/>
</dbReference>
<dbReference type="Pfam" id="PF03070">
    <property type="entry name" value="TENA_THI-4"/>
    <property type="match status" value="1"/>
</dbReference>
<dbReference type="InterPro" id="IPR021934">
    <property type="entry name" value="Sox_C"/>
</dbReference>
<reference evidence="5" key="1">
    <citation type="submission" date="2021-01" db="EMBL/GenBank/DDBJ databases">
        <title>YIM 132084 draft genome.</title>
        <authorList>
            <person name="An D."/>
        </authorList>
    </citation>
    <scope>NUCLEOTIDE SEQUENCE</scope>
    <source>
        <strain evidence="5">YIM 132084</strain>
    </source>
</reference>
<evidence type="ECO:0000256" key="3">
    <source>
        <dbReference type="ARBA" id="ARBA00023163"/>
    </source>
</evidence>
<dbReference type="Proteomes" id="UP000663792">
    <property type="component" value="Unassembled WGS sequence"/>
</dbReference>
<feature type="domain" description="Sox C-terminal" evidence="4">
    <location>
        <begin position="1"/>
        <end position="94"/>
    </location>
</feature>
<proteinExistence type="predicted"/>
<dbReference type="InterPro" id="IPR016084">
    <property type="entry name" value="Haem_Oase-like_multi-hlx"/>
</dbReference>